<reference evidence="1 2" key="1">
    <citation type="submission" date="2024-05" db="EMBL/GenBank/DDBJ databases">
        <authorList>
            <person name="Zhao H."/>
            <person name="Xu Y."/>
            <person name="Lin S."/>
            <person name="Spain J.C."/>
            <person name="Zhou N.-Y."/>
        </authorList>
    </citation>
    <scope>NUCLEOTIDE SEQUENCE [LARGE SCALE GENOMIC DNA]</scope>
    <source>
        <strain evidence="1 2">NEAU-NG30</strain>
    </source>
</reference>
<keyword evidence="2" id="KW-1185">Reference proteome</keyword>
<name>A0ABV0LR05_9PSEU</name>
<dbReference type="Proteomes" id="UP001440984">
    <property type="component" value="Unassembled WGS sequence"/>
</dbReference>
<evidence type="ECO:0000313" key="2">
    <source>
        <dbReference type="Proteomes" id="UP001440984"/>
    </source>
</evidence>
<proteinExistence type="predicted"/>
<protein>
    <recommendedName>
        <fullName evidence="3">IrrE N-terminal-like domain-containing protein</fullName>
    </recommendedName>
</protein>
<dbReference type="EMBL" id="JBDZYD010000013">
    <property type="protein sequence ID" value="MEQ0563918.1"/>
    <property type="molecule type" value="Genomic_DNA"/>
</dbReference>
<comment type="caution">
    <text evidence="1">The sequence shown here is derived from an EMBL/GenBank/DDBJ whole genome shotgun (WGS) entry which is preliminary data.</text>
</comment>
<evidence type="ECO:0000313" key="1">
    <source>
        <dbReference type="EMBL" id="MEQ0563918.1"/>
    </source>
</evidence>
<gene>
    <name evidence="1" type="ORF">ABJI51_32970</name>
</gene>
<sequence>MKERELRRRCRKLLKDLDIGPPLDVGLLCARLGEQRGKPIRLLAYPLEVPGPFGCWIATSSADYIFYQAETTKPHQDHIILHELGHMLADHHPHGDAEPADFLRGPAAGLDPDAVHRALRRSAYDDAHEWEAETVATIILEWASVLNYTIPRRAADRDLRRIQGALGDHQGWL</sequence>
<dbReference type="RefSeq" id="WP_348954967.1">
    <property type="nucleotide sequence ID" value="NZ_JBDZYD010000013.1"/>
</dbReference>
<evidence type="ECO:0008006" key="3">
    <source>
        <dbReference type="Google" id="ProtNLM"/>
    </source>
</evidence>
<accession>A0ABV0LR05</accession>
<organism evidence="1 2">
    <name type="scientific">Amycolatopsis melonis</name>
    <dbReference type="NCBI Taxonomy" id="3156488"/>
    <lineage>
        <taxon>Bacteria</taxon>
        <taxon>Bacillati</taxon>
        <taxon>Actinomycetota</taxon>
        <taxon>Actinomycetes</taxon>
        <taxon>Pseudonocardiales</taxon>
        <taxon>Pseudonocardiaceae</taxon>
        <taxon>Amycolatopsis</taxon>
    </lineage>
</organism>